<accession>A0ABW3WWT3</accession>
<feature type="transmembrane region" description="Helical" evidence="1">
    <location>
        <begin position="24"/>
        <end position="42"/>
    </location>
</feature>
<keyword evidence="3" id="KW-1185">Reference proteome</keyword>
<organism evidence="2 3">
    <name type="scientific">Methylobacterium marchantiae</name>
    <dbReference type="NCBI Taxonomy" id="600331"/>
    <lineage>
        <taxon>Bacteria</taxon>
        <taxon>Pseudomonadati</taxon>
        <taxon>Pseudomonadota</taxon>
        <taxon>Alphaproteobacteria</taxon>
        <taxon>Hyphomicrobiales</taxon>
        <taxon>Methylobacteriaceae</taxon>
        <taxon>Methylobacterium</taxon>
    </lineage>
</organism>
<dbReference type="Proteomes" id="UP001597176">
    <property type="component" value="Unassembled WGS sequence"/>
</dbReference>
<keyword evidence="1" id="KW-1133">Transmembrane helix</keyword>
<dbReference type="PANTHER" id="PTHR36974:SF1">
    <property type="entry name" value="DOXX FAMILY MEMBRANE PROTEIN"/>
    <property type="match status" value="1"/>
</dbReference>
<protein>
    <submittedName>
        <fullName evidence="2">DoxX family protein</fullName>
    </submittedName>
</protein>
<dbReference type="PANTHER" id="PTHR36974">
    <property type="entry name" value="MEMBRANE PROTEIN-RELATED"/>
    <property type="match status" value="1"/>
</dbReference>
<comment type="caution">
    <text evidence="2">The sequence shown here is derived from an EMBL/GenBank/DDBJ whole genome shotgun (WGS) entry which is preliminary data.</text>
</comment>
<keyword evidence="1" id="KW-0472">Membrane</keyword>
<gene>
    <name evidence="2" type="ORF">ACFQ4G_06655</name>
</gene>
<reference evidence="3" key="1">
    <citation type="journal article" date="2019" name="Int. J. Syst. Evol. Microbiol.">
        <title>The Global Catalogue of Microorganisms (GCM) 10K type strain sequencing project: providing services to taxonomists for standard genome sequencing and annotation.</title>
        <authorList>
            <consortium name="The Broad Institute Genomics Platform"/>
            <consortium name="The Broad Institute Genome Sequencing Center for Infectious Disease"/>
            <person name="Wu L."/>
            <person name="Ma J."/>
        </authorList>
    </citation>
    <scope>NUCLEOTIDE SEQUENCE [LARGE SCALE GENOMIC DNA]</scope>
    <source>
        <strain evidence="3">CCUG 56108</strain>
    </source>
</reference>
<keyword evidence="1" id="KW-0812">Transmembrane</keyword>
<sequence>MRRPAGPAVRPDIITPEPPAQSRLLSRLGLVALYGVVGIVHLVATDQFLPIMPDWVPWPRQVVILTGFYELACVAGLLFARSRRAAGYALAAYAICVFPANIKHAVEGISVPGLPESWWYHGPRLALQPVLVWWALHATHVVDWPFRKTRRGGRGGI</sequence>
<evidence type="ECO:0000256" key="1">
    <source>
        <dbReference type="SAM" id="Phobius"/>
    </source>
</evidence>
<evidence type="ECO:0000313" key="2">
    <source>
        <dbReference type="EMBL" id="MFD1301265.1"/>
    </source>
</evidence>
<feature type="transmembrane region" description="Helical" evidence="1">
    <location>
        <begin position="62"/>
        <end position="80"/>
    </location>
</feature>
<dbReference type="EMBL" id="JBHTND010000006">
    <property type="protein sequence ID" value="MFD1301265.1"/>
    <property type="molecule type" value="Genomic_DNA"/>
</dbReference>
<name>A0ABW3WWT3_9HYPH</name>
<dbReference type="RefSeq" id="WP_238208331.1">
    <property type="nucleotide sequence ID" value="NZ_JBHTND010000006.1"/>
</dbReference>
<proteinExistence type="predicted"/>
<evidence type="ECO:0000313" key="3">
    <source>
        <dbReference type="Proteomes" id="UP001597176"/>
    </source>
</evidence>